<keyword evidence="17" id="KW-1185">Reference proteome</keyword>
<dbReference type="PROSITE" id="PS50853">
    <property type="entry name" value="FN3"/>
    <property type="match status" value="2"/>
</dbReference>
<dbReference type="InterPro" id="IPR036116">
    <property type="entry name" value="FN3_sf"/>
</dbReference>
<evidence type="ECO:0000259" key="14">
    <source>
        <dbReference type="PROSITE" id="PS50835"/>
    </source>
</evidence>
<evidence type="ECO:0000313" key="17">
    <source>
        <dbReference type="Proteomes" id="UP000823561"/>
    </source>
</evidence>
<organism evidence="16 17">
    <name type="scientific">Alosa alosa</name>
    <name type="common">allis shad</name>
    <dbReference type="NCBI Taxonomy" id="278164"/>
    <lineage>
        <taxon>Eukaryota</taxon>
        <taxon>Metazoa</taxon>
        <taxon>Chordata</taxon>
        <taxon>Craniata</taxon>
        <taxon>Vertebrata</taxon>
        <taxon>Euteleostomi</taxon>
        <taxon>Actinopterygii</taxon>
        <taxon>Neopterygii</taxon>
        <taxon>Teleostei</taxon>
        <taxon>Clupei</taxon>
        <taxon>Clupeiformes</taxon>
        <taxon>Clupeoidei</taxon>
        <taxon>Clupeidae</taxon>
        <taxon>Alosa</taxon>
    </lineage>
</organism>
<sequence length="832" mass="92921">MTAYPWSSAFALLVLAQLKGHGVDGEGPSCAEIHTATPLVQFGSAVSASCLITEDCPLAKDTEFDVRWHHNNELVQGTITANASRRASQIFISNFSEPSRLLTCYICQGGCQVVAGLVIRAGFPPSCPQNLSCQTNLTKPETLHCSWTPGSDTLIPTNYSFHLVNMRSLQMTNYSIQPGVNHISIPRTEFLLYSEMQVFVKVQNSLGQATSQPLTFIPMEKAKLDMPRIKRVKPEPGKYGCLTHSWSLSDDQAWVMSKLDIELHLKPVDNTVTDEEKALVRKRNKRNVVQCDLLHGTEYQAQMRVRYQQSSPWSEWSNQARGTTLEKAPTGYLDTWLKVTPGQHYNTAELVWKPSKQFRANGKNVSYVVSLKKMSARRCFTQGNHCTFKISKAAQKVYLKAVNAVGKSRPTEVPVYSKIALKQACSLSVRPDGDSALLVHWGSPPDSSPIGYVLECRQQHDSNSFFISFHLLDRNQSSALLADGIEPYIPYNISVYPKYEEGVGPPCTEVAYSKQKAPSIAPTIKFLVISDSHTELSWDDIPVSKRNGIIQGYRVYYEDEDGNMEMREATERRVVLRDLKPHTRYKALLMVSTSGGSLNGSVETLQTGSVDALGIVLIGIPTCVGITLVFIIILLTTLTKHEWLKRFLWPKIPDPANSSIRKWSTTELLQDCPPQRDSMEPVLVFLSHFSVVDLTDKEVDKLVQTNKDHWLRHERDSDLYSCGSSQPPSPFGSDSTSEPVPYATLVFSGPYQSQPPPPAYLRSESTQPLLEEEEPPSPTPFGCVRPYENVATQGKDEEHIFSECDETAGVDGTRHQRWEDFPLLNSLAVKDV</sequence>
<keyword evidence="9" id="KW-0325">Glycoprotein</keyword>
<evidence type="ECO:0000256" key="8">
    <source>
        <dbReference type="ARBA" id="ARBA00023170"/>
    </source>
</evidence>
<keyword evidence="3 12" id="KW-0812">Transmembrane</keyword>
<dbReference type="InterPro" id="IPR007110">
    <property type="entry name" value="Ig-like_dom"/>
</dbReference>
<evidence type="ECO:0000256" key="12">
    <source>
        <dbReference type="SAM" id="Phobius"/>
    </source>
</evidence>
<protein>
    <recommendedName>
        <fullName evidence="18">Granulocyte colony-stimulating factor receptor</fullName>
    </recommendedName>
</protein>
<evidence type="ECO:0000256" key="11">
    <source>
        <dbReference type="SAM" id="MobiDB-lite"/>
    </source>
</evidence>
<dbReference type="PANTHER" id="PTHR48423">
    <property type="entry name" value="INTERLEUKIN-27 RECEPTOR SUBUNIT ALPHA"/>
    <property type="match status" value="1"/>
</dbReference>
<evidence type="ECO:0000256" key="3">
    <source>
        <dbReference type="ARBA" id="ARBA00022692"/>
    </source>
</evidence>
<feature type="chain" id="PRO_5043473339" description="Granulocyte colony-stimulating factor receptor" evidence="13">
    <location>
        <begin position="26"/>
        <end position="832"/>
    </location>
</feature>
<dbReference type="InterPro" id="IPR052672">
    <property type="entry name" value="Type1_Cytokine_Rcpt_Type2"/>
</dbReference>
<dbReference type="InterPro" id="IPR003961">
    <property type="entry name" value="FN3_dom"/>
</dbReference>
<dbReference type="InterPro" id="IPR013783">
    <property type="entry name" value="Ig-like_fold"/>
</dbReference>
<dbReference type="SMART" id="SM00060">
    <property type="entry name" value="FN3"/>
    <property type="match status" value="3"/>
</dbReference>
<dbReference type="CDD" id="cd00063">
    <property type="entry name" value="FN3"/>
    <property type="match status" value="2"/>
</dbReference>
<feature type="domain" description="Ig-like" evidence="14">
    <location>
        <begin position="28"/>
        <end position="106"/>
    </location>
</feature>
<keyword evidence="10" id="KW-0393">Immunoglobulin domain</keyword>
<comment type="similarity">
    <text evidence="2">Belongs to the type I cytokine receptor family. Type 2 subfamily.</text>
</comment>
<evidence type="ECO:0000256" key="1">
    <source>
        <dbReference type="ARBA" id="ARBA00004479"/>
    </source>
</evidence>
<evidence type="ECO:0000256" key="9">
    <source>
        <dbReference type="ARBA" id="ARBA00023180"/>
    </source>
</evidence>
<reference evidence="16" key="1">
    <citation type="submission" date="2020-10" db="EMBL/GenBank/DDBJ databases">
        <title>Chromosome-scale genome assembly of the Allis shad, Alosa alosa.</title>
        <authorList>
            <person name="Margot Z."/>
            <person name="Christophe K."/>
            <person name="Cabau C."/>
            <person name="Louis A."/>
            <person name="Berthelot C."/>
            <person name="Parey E."/>
            <person name="Roest Crollius H."/>
            <person name="Montfort J."/>
            <person name="Robinson-Rechavi M."/>
            <person name="Bucao C."/>
            <person name="Bouchez O."/>
            <person name="Gislard M."/>
            <person name="Lluch J."/>
            <person name="Milhes M."/>
            <person name="Lampietro C."/>
            <person name="Lopez Roques C."/>
            <person name="Donnadieu C."/>
            <person name="Braasch I."/>
            <person name="Desvignes T."/>
            <person name="Postlethwait J."/>
            <person name="Bobe J."/>
            <person name="Guiguen Y."/>
        </authorList>
    </citation>
    <scope>NUCLEOTIDE SEQUENCE</scope>
    <source>
        <strain evidence="16">M-15738</strain>
        <tissue evidence="16">Blood</tissue>
    </source>
</reference>
<dbReference type="Gene3D" id="2.60.40.10">
    <property type="entry name" value="Immunoglobulins"/>
    <property type="match status" value="6"/>
</dbReference>
<dbReference type="InterPro" id="IPR010457">
    <property type="entry name" value="IgC2-like_lig-bd"/>
</dbReference>
<dbReference type="InterPro" id="IPR036179">
    <property type="entry name" value="Ig-like_dom_sf"/>
</dbReference>
<dbReference type="AlphaFoldDB" id="A0AAV6GA44"/>
<evidence type="ECO:0000313" key="16">
    <source>
        <dbReference type="EMBL" id="KAG5271419.1"/>
    </source>
</evidence>
<evidence type="ECO:0000256" key="7">
    <source>
        <dbReference type="ARBA" id="ARBA00023136"/>
    </source>
</evidence>
<comment type="caution">
    <text evidence="16">The sequence shown here is derived from an EMBL/GenBank/DDBJ whole genome shotgun (WGS) entry which is preliminary data.</text>
</comment>
<evidence type="ECO:0000259" key="15">
    <source>
        <dbReference type="PROSITE" id="PS50853"/>
    </source>
</evidence>
<dbReference type="PANTHER" id="PTHR48423:SF1">
    <property type="entry name" value="INTERLEUKIN-27 RECEPTOR SUBUNIT ALPHA"/>
    <property type="match status" value="1"/>
</dbReference>
<evidence type="ECO:0000256" key="5">
    <source>
        <dbReference type="ARBA" id="ARBA00022737"/>
    </source>
</evidence>
<feature type="domain" description="Fibronectin type-III" evidence="15">
    <location>
        <begin position="423"/>
        <end position="519"/>
    </location>
</feature>
<evidence type="ECO:0000256" key="10">
    <source>
        <dbReference type="ARBA" id="ARBA00023319"/>
    </source>
</evidence>
<feature type="transmembrane region" description="Helical" evidence="12">
    <location>
        <begin position="612"/>
        <end position="638"/>
    </location>
</feature>
<keyword evidence="5" id="KW-0677">Repeat</keyword>
<name>A0AAV6GA44_9TELE</name>
<dbReference type="SUPFAM" id="SSF49265">
    <property type="entry name" value="Fibronectin type III"/>
    <property type="match status" value="3"/>
</dbReference>
<feature type="region of interest" description="Disordered" evidence="11">
    <location>
        <begin position="746"/>
        <end position="782"/>
    </location>
</feature>
<dbReference type="Proteomes" id="UP000823561">
    <property type="component" value="Chromosome 13"/>
</dbReference>
<gene>
    <name evidence="16" type="ORF">AALO_G00179530</name>
</gene>
<comment type="subcellular location">
    <subcellularLocation>
        <location evidence="1">Membrane</location>
        <topology evidence="1">Single-pass type I membrane protein</topology>
    </subcellularLocation>
</comment>
<dbReference type="Pfam" id="PF00041">
    <property type="entry name" value="fn3"/>
    <property type="match status" value="1"/>
</dbReference>
<dbReference type="PROSITE" id="PS50835">
    <property type="entry name" value="IG_LIKE"/>
    <property type="match status" value="1"/>
</dbReference>
<dbReference type="EMBL" id="JADWDJ010000013">
    <property type="protein sequence ID" value="KAG5271419.1"/>
    <property type="molecule type" value="Genomic_DNA"/>
</dbReference>
<keyword evidence="4 13" id="KW-0732">Signal</keyword>
<evidence type="ECO:0008006" key="18">
    <source>
        <dbReference type="Google" id="ProtNLM"/>
    </source>
</evidence>
<evidence type="ECO:0000256" key="2">
    <source>
        <dbReference type="ARBA" id="ARBA00008921"/>
    </source>
</evidence>
<dbReference type="FunFam" id="2.60.40.10:FF:000465">
    <property type="entry name" value="Granulocyte colony-stimulating factor receptor"/>
    <property type="match status" value="1"/>
</dbReference>
<dbReference type="Pfam" id="PF06328">
    <property type="entry name" value="Lep_receptor_Ig"/>
    <property type="match status" value="1"/>
</dbReference>
<keyword evidence="7 12" id="KW-0472">Membrane</keyword>
<keyword evidence="8" id="KW-0675">Receptor</keyword>
<evidence type="ECO:0000256" key="4">
    <source>
        <dbReference type="ARBA" id="ARBA00022729"/>
    </source>
</evidence>
<proteinExistence type="inferred from homology"/>
<evidence type="ECO:0000256" key="6">
    <source>
        <dbReference type="ARBA" id="ARBA00022989"/>
    </source>
</evidence>
<dbReference type="SUPFAM" id="SSF48726">
    <property type="entry name" value="Immunoglobulin"/>
    <property type="match status" value="1"/>
</dbReference>
<keyword evidence="6 12" id="KW-1133">Transmembrane helix</keyword>
<dbReference type="GO" id="GO:0005886">
    <property type="term" value="C:plasma membrane"/>
    <property type="evidence" value="ECO:0007669"/>
    <property type="project" value="UniProtKB-ARBA"/>
</dbReference>
<feature type="signal peptide" evidence="13">
    <location>
        <begin position="1"/>
        <end position="25"/>
    </location>
</feature>
<evidence type="ECO:0000256" key="13">
    <source>
        <dbReference type="SAM" id="SignalP"/>
    </source>
</evidence>
<feature type="domain" description="Fibronectin type-III" evidence="15">
    <location>
        <begin position="521"/>
        <end position="610"/>
    </location>
</feature>
<accession>A0AAV6GA44</accession>